<dbReference type="Proteomes" id="UP000821837">
    <property type="component" value="Unassembled WGS sequence"/>
</dbReference>
<dbReference type="EMBL" id="JABSTV010001255">
    <property type="protein sequence ID" value="KAH7935849.1"/>
    <property type="molecule type" value="Genomic_DNA"/>
</dbReference>
<accession>A0A9D4PEA5</accession>
<organism evidence="2 3">
    <name type="scientific">Rhipicephalus sanguineus</name>
    <name type="common">Brown dog tick</name>
    <name type="synonym">Ixodes sanguineus</name>
    <dbReference type="NCBI Taxonomy" id="34632"/>
    <lineage>
        <taxon>Eukaryota</taxon>
        <taxon>Metazoa</taxon>
        <taxon>Ecdysozoa</taxon>
        <taxon>Arthropoda</taxon>
        <taxon>Chelicerata</taxon>
        <taxon>Arachnida</taxon>
        <taxon>Acari</taxon>
        <taxon>Parasitiformes</taxon>
        <taxon>Ixodida</taxon>
        <taxon>Ixodoidea</taxon>
        <taxon>Ixodidae</taxon>
        <taxon>Rhipicephalinae</taxon>
        <taxon>Rhipicephalus</taxon>
        <taxon>Rhipicephalus</taxon>
    </lineage>
</organism>
<gene>
    <name evidence="2" type="ORF">HPB52_014345</name>
</gene>
<comment type="caution">
    <text evidence="2">The sequence shown here is derived from an EMBL/GenBank/DDBJ whole genome shotgun (WGS) entry which is preliminary data.</text>
</comment>
<reference evidence="2" key="1">
    <citation type="journal article" date="2020" name="Cell">
        <title>Large-Scale Comparative Analyses of Tick Genomes Elucidate Their Genetic Diversity and Vector Capacities.</title>
        <authorList>
            <consortium name="Tick Genome and Microbiome Consortium (TIGMIC)"/>
            <person name="Jia N."/>
            <person name="Wang J."/>
            <person name="Shi W."/>
            <person name="Du L."/>
            <person name="Sun Y."/>
            <person name="Zhan W."/>
            <person name="Jiang J.F."/>
            <person name="Wang Q."/>
            <person name="Zhang B."/>
            <person name="Ji P."/>
            <person name="Bell-Sakyi L."/>
            <person name="Cui X.M."/>
            <person name="Yuan T.T."/>
            <person name="Jiang B.G."/>
            <person name="Yang W.F."/>
            <person name="Lam T.T."/>
            <person name="Chang Q.C."/>
            <person name="Ding S.J."/>
            <person name="Wang X.J."/>
            <person name="Zhu J.G."/>
            <person name="Ruan X.D."/>
            <person name="Zhao L."/>
            <person name="Wei J.T."/>
            <person name="Ye R.Z."/>
            <person name="Que T.C."/>
            <person name="Du C.H."/>
            <person name="Zhou Y.H."/>
            <person name="Cheng J.X."/>
            <person name="Dai P.F."/>
            <person name="Guo W.B."/>
            <person name="Han X.H."/>
            <person name="Huang E.J."/>
            <person name="Li L.F."/>
            <person name="Wei W."/>
            <person name="Gao Y.C."/>
            <person name="Liu J.Z."/>
            <person name="Shao H.Z."/>
            <person name="Wang X."/>
            <person name="Wang C.C."/>
            <person name="Yang T.C."/>
            <person name="Huo Q.B."/>
            <person name="Li W."/>
            <person name="Chen H.Y."/>
            <person name="Chen S.E."/>
            <person name="Zhou L.G."/>
            <person name="Ni X.B."/>
            <person name="Tian J.H."/>
            <person name="Sheng Y."/>
            <person name="Liu T."/>
            <person name="Pan Y.S."/>
            <person name="Xia L.Y."/>
            <person name="Li J."/>
            <person name="Zhao F."/>
            <person name="Cao W.C."/>
        </authorList>
    </citation>
    <scope>NUCLEOTIDE SEQUENCE</scope>
    <source>
        <strain evidence="2">Rsan-2018</strain>
    </source>
</reference>
<feature type="region of interest" description="Disordered" evidence="1">
    <location>
        <begin position="51"/>
        <end position="74"/>
    </location>
</feature>
<evidence type="ECO:0000256" key="1">
    <source>
        <dbReference type="SAM" id="MobiDB-lite"/>
    </source>
</evidence>
<keyword evidence="3" id="KW-1185">Reference proteome</keyword>
<protein>
    <submittedName>
        <fullName evidence="2">Uncharacterized protein</fullName>
    </submittedName>
</protein>
<evidence type="ECO:0000313" key="2">
    <source>
        <dbReference type="EMBL" id="KAH7935849.1"/>
    </source>
</evidence>
<dbReference type="AlphaFoldDB" id="A0A9D4PEA5"/>
<sequence length="74" mass="8481">MEPPLSVGLRFGSRPISGVAEFFRPSNLRKRKKLGNVKEVAQVIDDAEVKILEPDEEHEDRDHRRSQEDPWGDA</sequence>
<name>A0A9D4PEA5_RHISA</name>
<evidence type="ECO:0000313" key="3">
    <source>
        <dbReference type="Proteomes" id="UP000821837"/>
    </source>
</evidence>
<proteinExistence type="predicted"/>
<reference evidence="2" key="2">
    <citation type="submission" date="2021-09" db="EMBL/GenBank/DDBJ databases">
        <authorList>
            <person name="Jia N."/>
            <person name="Wang J."/>
            <person name="Shi W."/>
            <person name="Du L."/>
            <person name="Sun Y."/>
            <person name="Zhan W."/>
            <person name="Jiang J."/>
            <person name="Wang Q."/>
            <person name="Zhang B."/>
            <person name="Ji P."/>
            <person name="Sakyi L.B."/>
            <person name="Cui X."/>
            <person name="Yuan T."/>
            <person name="Jiang B."/>
            <person name="Yang W."/>
            <person name="Lam T.T.-Y."/>
            <person name="Chang Q."/>
            <person name="Ding S."/>
            <person name="Wang X."/>
            <person name="Zhu J."/>
            <person name="Ruan X."/>
            <person name="Zhao L."/>
            <person name="Wei J."/>
            <person name="Que T."/>
            <person name="Du C."/>
            <person name="Cheng J."/>
            <person name="Dai P."/>
            <person name="Han X."/>
            <person name="Huang E."/>
            <person name="Gao Y."/>
            <person name="Liu J."/>
            <person name="Shao H."/>
            <person name="Ye R."/>
            <person name="Li L."/>
            <person name="Wei W."/>
            <person name="Wang X."/>
            <person name="Wang C."/>
            <person name="Huo Q."/>
            <person name="Li W."/>
            <person name="Guo W."/>
            <person name="Chen H."/>
            <person name="Chen S."/>
            <person name="Zhou L."/>
            <person name="Zhou L."/>
            <person name="Ni X."/>
            <person name="Tian J."/>
            <person name="Zhou Y."/>
            <person name="Sheng Y."/>
            <person name="Liu T."/>
            <person name="Pan Y."/>
            <person name="Xia L."/>
            <person name="Li J."/>
            <person name="Zhao F."/>
            <person name="Cao W."/>
        </authorList>
    </citation>
    <scope>NUCLEOTIDE SEQUENCE</scope>
    <source>
        <strain evidence="2">Rsan-2018</strain>
        <tissue evidence="2">Larvae</tissue>
    </source>
</reference>